<evidence type="ECO:0000256" key="1">
    <source>
        <dbReference type="SAM" id="SignalP"/>
    </source>
</evidence>
<proteinExistence type="predicted"/>
<evidence type="ECO:0000313" key="3">
    <source>
        <dbReference type="Proteomes" id="UP000595481"/>
    </source>
</evidence>
<dbReference type="NCBIfam" id="TIGR01681">
    <property type="entry name" value="HAD-SF-IIIC"/>
    <property type="match status" value="1"/>
</dbReference>
<dbReference type="InterPro" id="IPR010033">
    <property type="entry name" value="HAD_SF_ppase_IIIC"/>
</dbReference>
<reference evidence="2 3" key="1">
    <citation type="submission" date="2020-12" db="EMBL/GenBank/DDBJ databases">
        <title>FDA dAtabase for Regulatory Grade micrObial Sequences (FDA-ARGOS): Supporting development and validation of Infectious Disease Dx tests.</title>
        <authorList>
            <person name="Sproer C."/>
            <person name="Gronow S."/>
            <person name="Severitt S."/>
            <person name="Schroder I."/>
            <person name="Tallon L."/>
            <person name="Sadzewicz L."/>
            <person name="Zhao X."/>
            <person name="Boylan J."/>
            <person name="Ott S."/>
            <person name="Bowen H."/>
            <person name="Vavikolanu K."/>
            <person name="Mehta A."/>
            <person name="Aluvathingal J."/>
            <person name="Nadendla S."/>
            <person name="Lowell S."/>
            <person name="Myers T."/>
            <person name="Yan Y."/>
            <person name="Sichtig H."/>
        </authorList>
    </citation>
    <scope>NUCLEOTIDE SEQUENCE [LARGE SCALE GENOMIC DNA]</scope>
    <source>
        <strain evidence="2 3">FDAARGOS_986</strain>
    </source>
</reference>
<gene>
    <name evidence="2" type="ORF">I6H43_02580</name>
</gene>
<dbReference type="EMBL" id="CP066092">
    <property type="protein sequence ID" value="QQB20447.1"/>
    <property type="molecule type" value="Genomic_DNA"/>
</dbReference>
<keyword evidence="3" id="KW-1185">Reference proteome</keyword>
<dbReference type="NCBIfam" id="TIGR01686">
    <property type="entry name" value="FkbH"/>
    <property type="match status" value="1"/>
</dbReference>
<evidence type="ECO:0000313" key="2">
    <source>
        <dbReference type="EMBL" id="QQB20447.1"/>
    </source>
</evidence>
<dbReference type="GeneID" id="69550134"/>
<dbReference type="Gene3D" id="3.40.50.1000">
    <property type="entry name" value="HAD superfamily/HAD-like"/>
    <property type="match status" value="1"/>
</dbReference>
<name>A0A7T4AAS2_AERJA</name>
<dbReference type="Proteomes" id="UP000595481">
    <property type="component" value="Chromosome"/>
</dbReference>
<keyword evidence="1" id="KW-0732">Signal</keyword>
<sequence length="541" mass="60947">MASLSLASTAFLMPGNVAWAPLAKLAALHFQQQGQWYSCNSGDARVVIWFWEQLLTETRCQHWSNLEPVSLEQQIDMWLDELLLPFHEDGGTPVYLGACFFTAPGACADLYPWVKTLDARFSQRLAELHLINLDLPRWLMKEGAQRCFDSRNRYLLSCPLSAPGISSLATWIAERWTRDQEPRRKVLVLDCDNTLWGGVVGEDGVSGLQLGQDGAGKLYQSFQEAVRYWYNRGVLLALCSKNSPDDVWLVFEQHGAMKLSRAQIAASAIGWGRKSDGLRHIARTLNLGLDALVFWDDSPLERAEVRAALSQVDVIEPPQEIWDWPNSLLSYGGFAQGLTKDDSLRQASYRALAEGERLREQARSESDYLRHLSLCANFHPLAPDNLPRAEQLVKKTNQFNLSCLRHDARTLELLAKNGFCGLVSLRDCFADHGLVGIVLIQTVNSTTAFLDTLALSCRVLSRGLEYWLLDRISAELREVGIERLVIGSNRCERNEPALTWLASLSLSPCDNPDPTRFSHEHFHSLALAQLNLPFLEFYHHD</sequence>
<accession>A0A7T4AAS2</accession>
<protein>
    <submittedName>
        <fullName evidence="2">HAD-IIIC family phosphatase</fullName>
    </submittedName>
</protein>
<dbReference type="RefSeq" id="WP_082035533.1">
    <property type="nucleotide sequence ID" value="NZ_CAWMFX010000057.1"/>
</dbReference>
<feature type="signal peptide" evidence="1">
    <location>
        <begin position="1"/>
        <end position="19"/>
    </location>
</feature>
<dbReference type="SUPFAM" id="SSF56784">
    <property type="entry name" value="HAD-like"/>
    <property type="match status" value="1"/>
</dbReference>
<dbReference type="InterPro" id="IPR010037">
    <property type="entry name" value="FkbH_domain"/>
</dbReference>
<feature type="chain" id="PRO_5047275593" evidence="1">
    <location>
        <begin position="20"/>
        <end position="541"/>
    </location>
</feature>
<organism evidence="2 3">
    <name type="scientific">Aeromonas jandaei</name>
    <dbReference type="NCBI Taxonomy" id="650"/>
    <lineage>
        <taxon>Bacteria</taxon>
        <taxon>Pseudomonadati</taxon>
        <taxon>Pseudomonadota</taxon>
        <taxon>Gammaproteobacteria</taxon>
        <taxon>Aeromonadales</taxon>
        <taxon>Aeromonadaceae</taxon>
        <taxon>Aeromonas</taxon>
    </lineage>
</organism>
<dbReference type="InterPro" id="IPR023214">
    <property type="entry name" value="HAD_sf"/>
</dbReference>
<dbReference type="InterPro" id="IPR036412">
    <property type="entry name" value="HAD-like_sf"/>
</dbReference>